<comment type="subcellular location">
    <subcellularLocation>
        <location evidence="1">Cytoplasm</location>
        <location evidence="1">Cytoskeleton</location>
    </subcellularLocation>
</comment>
<keyword evidence="3" id="KW-0963">Cytoplasm</keyword>
<dbReference type="PROSITE" id="PS50005">
    <property type="entry name" value="TPR"/>
    <property type="match status" value="1"/>
</dbReference>
<dbReference type="InterPro" id="IPR019734">
    <property type="entry name" value="TPR_rpt"/>
</dbReference>
<dbReference type="PANTHER" id="PTHR16056:SF16">
    <property type="entry name" value="REGULATOR OF MICROTUBULE DYNAMICS PROTEIN 1"/>
    <property type="match status" value="1"/>
</dbReference>
<evidence type="ECO:0000256" key="6">
    <source>
        <dbReference type="ARBA" id="ARBA00023212"/>
    </source>
</evidence>
<evidence type="ECO:0000256" key="3">
    <source>
        <dbReference type="ARBA" id="ARBA00022490"/>
    </source>
</evidence>
<evidence type="ECO:0000313" key="10">
    <source>
        <dbReference type="EMBL" id="QGW28707.1"/>
    </source>
</evidence>
<name>A0A6I6G8A7_9BACT</name>
<keyword evidence="4" id="KW-0677">Repeat</keyword>
<gene>
    <name evidence="10" type="ORF">GLV81_11900</name>
</gene>
<dbReference type="Proteomes" id="UP000426027">
    <property type="component" value="Chromosome"/>
</dbReference>
<dbReference type="Gene3D" id="1.25.40.10">
    <property type="entry name" value="Tetratricopeptide repeat domain"/>
    <property type="match status" value="2"/>
</dbReference>
<dbReference type="InterPro" id="IPR011990">
    <property type="entry name" value="TPR-like_helical_dom_sf"/>
</dbReference>
<protein>
    <recommendedName>
        <fullName evidence="7">Regulator of microtubule dynamics protein 1</fullName>
    </recommendedName>
    <alternativeName>
        <fullName evidence="8">Protein FAM82B</fullName>
    </alternativeName>
</protein>
<dbReference type="InterPro" id="IPR049039">
    <property type="entry name" value="RMD1-3_a_helical_rpt"/>
</dbReference>
<accession>A0A6I6G8A7</accession>
<keyword evidence="11" id="KW-1185">Reference proteome</keyword>
<reference evidence="10 11" key="1">
    <citation type="submission" date="2019-11" db="EMBL/GenBank/DDBJ databases">
        <authorList>
            <person name="Im W.T."/>
        </authorList>
    </citation>
    <scope>NUCLEOTIDE SEQUENCE [LARGE SCALE GENOMIC DNA]</scope>
    <source>
        <strain evidence="10 11">SB-02</strain>
    </source>
</reference>
<dbReference type="SUPFAM" id="SSF48452">
    <property type="entry name" value="TPR-like"/>
    <property type="match status" value="1"/>
</dbReference>
<evidence type="ECO:0000256" key="1">
    <source>
        <dbReference type="ARBA" id="ARBA00004245"/>
    </source>
</evidence>
<dbReference type="EMBL" id="CP046566">
    <property type="protein sequence ID" value="QGW28707.1"/>
    <property type="molecule type" value="Genomic_DNA"/>
</dbReference>
<organism evidence="10 11">
    <name type="scientific">Phnomibacter ginsenosidimutans</name>
    <dbReference type="NCBI Taxonomy" id="2676868"/>
    <lineage>
        <taxon>Bacteria</taxon>
        <taxon>Pseudomonadati</taxon>
        <taxon>Bacteroidota</taxon>
        <taxon>Chitinophagia</taxon>
        <taxon>Chitinophagales</taxon>
        <taxon>Chitinophagaceae</taxon>
        <taxon>Phnomibacter</taxon>
    </lineage>
</organism>
<dbReference type="Pfam" id="PF21033">
    <property type="entry name" value="RMD1-3"/>
    <property type="match status" value="1"/>
</dbReference>
<feature type="repeat" description="TPR" evidence="9">
    <location>
        <begin position="13"/>
        <end position="46"/>
    </location>
</feature>
<comment type="subunit">
    <text evidence="2">Interacts with microtubules.</text>
</comment>
<evidence type="ECO:0000256" key="9">
    <source>
        <dbReference type="PROSITE-ProRule" id="PRU00339"/>
    </source>
</evidence>
<keyword evidence="6" id="KW-0206">Cytoskeleton</keyword>
<dbReference type="RefSeq" id="WP_157479060.1">
    <property type="nucleotide sequence ID" value="NZ_CP046566.1"/>
</dbReference>
<evidence type="ECO:0000256" key="4">
    <source>
        <dbReference type="ARBA" id="ARBA00022737"/>
    </source>
</evidence>
<dbReference type="GO" id="GO:0005876">
    <property type="term" value="C:spindle microtubule"/>
    <property type="evidence" value="ECO:0007669"/>
    <property type="project" value="TreeGrafter"/>
</dbReference>
<dbReference type="GO" id="GO:0005737">
    <property type="term" value="C:cytoplasm"/>
    <property type="evidence" value="ECO:0007669"/>
    <property type="project" value="TreeGrafter"/>
</dbReference>
<evidence type="ECO:0000256" key="8">
    <source>
        <dbReference type="ARBA" id="ARBA00041958"/>
    </source>
</evidence>
<evidence type="ECO:0000313" key="11">
    <source>
        <dbReference type="Proteomes" id="UP000426027"/>
    </source>
</evidence>
<evidence type="ECO:0000256" key="5">
    <source>
        <dbReference type="ARBA" id="ARBA00022803"/>
    </source>
</evidence>
<dbReference type="GO" id="GO:0008017">
    <property type="term" value="F:microtubule binding"/>
    <property type="evidence" value="ECO:0007669"/>
    <property type="project" value="TreeGrafter"/>
</dbReference>
<dbReference type="PANTHER" id="PTHR16056">
    <property type="entry name" value="REGULATOR OF MICROTUBULE DYNAMICS PROTEIN"/>
    <property type="match status" value="1"/>
</dbReference>
<evidence type="ECO:0000256" key="7">
    <source>
        <dbReference type="ARBA" id="ARBA00039966"/>
    </source>
</evidence>
<sequence length="242" mass="27175">MLITAVAAVAQDPASLMEEGRKLEQKLKDEEAIEKYKQAIFIQPSNIKGVVKCAELSASIGSRKETPEQKTVFYQQAKKFADAALKLDSNNAEANYMMAVVLGKLTEVEKKTDNIVGYVKGIRLYADKAVKLNPQMGKAWHVLGRWHLEVLNLNAVKKAALKVIYGGVGEADIEKAIQYMEKCKTLEPYYCLNFLDLARAYEYDRKYEKSIGLLEQLSKLPTRRQEDVTAKAQGAVLLQKLQ</sequence>
<dbReference type="AlphaFoldDB" id="A0A6I6G8A7"/>
<dbReference type="GO" id="GO:0097431">
    <property type="term" value="C:mitotic spindle pole"/>
    <property type="evidence" value="ECO:0007669"/>
    <property type="project" value="TreeGrafter"/>
</dbReference>
<keyword evidence="5 9" id="KW-0802">TPR repeat</keyword>
<dbReference type="KEGG" id="fls:GLV81_11900"/>
<evidence type="ECO:0000256" key="2">
    <source>
        <dbReference type="ARBA" id="ARBA00011375"/>
    </source>
</evidence>
<proteinExistence type="predicted"/>